<name>A0ABN6XGF3_9CELL</name>
<keyword evidence="3" id="KW-0813">Transport</keyword>
<comment type="similarity">
    <text evidence="2">Belongs to the AzlC family.</text>
</comment>
<keyword evidence="4" id="KW-1003">Cell membrane</keyword>
<evidence type="ECO:0000313" key="10">
    <source>
        <dbReference type="Proteomes" id="UP001321475"/>
    </source>
</evidence>
<evidence type="ECO:0000256" key="7">
    <source>
        <dbReference type="ARBA" id="ARBA00023136"/>
    </source>
</evidence>
<keyword evidence="6 8" id="KW-1133">Transmembrane helix</keyword>
<evidence type="ECO:0000256" key="8">
    <source>
        <dbReference type="SAM" id="Phobius"/>
    </source>
</evidence>
<feature type="transmembrane region" description="Helical" evidence="8">
    <location>
        <begin position="73"/>
        <end position="104"/>
    </location>
</feature>
<sequence length="122" mass="11922">MATAQPSRAAARAGFWWTGVGVFVLWNAMVLAGALAGDLLGDPRAWGLDAAAAAAFLGLLWPRLGTRTARVVVLLAVVVAAVLVPLAPPGVPVLAAAAVAVVAAQVLPGGPPPSAATEGGAA</sequence>
<keyword evidence="7 8" id="KW-0472">Membrane</keyword>
<dbReference type="InterPro" id="IPR011606">
    <property type="entry name" value="Brnchd-chn_aa_trnsp_permease"/>
</dbReference>
<protein>
    <submittedName>
        <fullName evidence="9">Uncharacterized protein</fullName>
    </submittedName>
</protein>
<organism evidence="9 10">
    <name type="scientific">Paraoerskovia sediminicola</name>
    <dbReference type="NCBI Taxonomy" id="1138587"/>
    <lineage>
        <taxon>Bacteria</taxon>
        <taxon>Bacillati</taxon>
        <taxon>Actinomycetota</taxon>
        <taxon>Actinomycetes</taxon>
        <taxon>Micrococcales</taxon>
        <taxon>Cellulomonadaceae</taxon>
        <taxon>Paraoerskovia</taxon>
    </lineage>
</organism>
<evidence type="ECO:0000256" key="1">
    <source>
        <dbReference type="ARBA" id="ARBA00004651"/>
    </source>
</evidence>
<evidence type="ECO:0000256" key="5">
    <source>
        <dbReference type="ARBA" id="ARBA00022692"/>
    </source>
</evidence>
<evidence type="ECO:0000256" key="3">
    <source>
        <dbReference type="ARBA" id="ARBA00022448"/>
    </source>
</evidence>
<evidence type="ECO:0000313" key="9">
    <source>
        <dbReference type="EMBL" id="BDZ43899.1"/>
    </source>
</evidence>
<dbReference type="EMBL" id="AP027729">
    <property type="protein sequence ID" value="BDZ43899.1"/>
    <property type="molecule type" value="Genomic_DNA"/>
</dbReference>
<keyword evidence="5 8" id="KW-0812">Transmembrane</keyword>
<keyword evidence="10" id="KW-1185">Reference proteome</keyword>
<comment type="subcellular location">
    <subcellularLocation>
        <location evidence="1">Cell membrane</location>
        <topology evidence="1">Multi-pass membrane protein</topology>
    </subcellularLocation>
</comment>
<gene>
    <name evidence="9" type="ORF">GCM10025865_31980</name>
</gene>
<accession>A0ABN6XGF3</accession>
<dbReference type="PANTHER" id="PTHR34979:SF1">
    <property type="entry name" value="INNER MEMBRANE PROTEIN YGAZ"/>
    <property type="match status" value="1"/>
</dbReference>
<reference evidence="10" key="1">
    <citation type="journal article" date="2019" name="Int. J. Syst. Evol. Microbiol.">
        <title>The Global Catalogue of Microorganisms (GCM) 10K type strain sequencing project: providing services to taxonomists for standard genome sequencing and annotation.</title>
        <authorList>
            <consortium name="The Broad Institute Genomics Platform"/>
            <consortium name="The Broad Institute Genome Sequencing Center for Infectious Disease"/>
            <person name="Wu L."/>
            <person name="Ma J."/>
        </authorList>
    </citation>
    <scope>NUCLEOTIDE SEQUENCE [LARGE SCALE GENOMIC DNA]</scope>
    <source>
        <strain evidence="10">NBRC 108565</strain>
    </source>
</reference>
<evidence type="ECO:0000256" key="6">
    <source>
        <dbReference type="ARBA" id="ARBA00022989"/>
    </source>
</evidence>
<feature type="transmembrane region" description="Helical" evidence="8">
    <location>
        <begin position="43"/>
        <end position="61"/>
    </location>
</feature>
<feature type="transmembrane region" description="Helical" evidence="8">
    <location>
        <begin position="15"/>
        <end position="37"/>
    </location>
</feature>
<evidence type="ECO:0000256" key="2">
    <source>
        <dbReference type="ARBA" id="ARBA00010735"/>
    </source>
</evidence>
<dbReference type="PANTHER" id="PTHR34979">
    <property type="entry name" value="INNER MEMBRANE PROTEIN YGAZ"/>
    <property type="match status" value="1"/>
</dbReference>
<proteinExistence type="inferred from homology"/>
<evidence type="ECO:0000256" key="4">
    <source>
        <dbReference type="ARBA" id="ARBA00022475"/>
    </source>
</evidence>
<dbReference type="Proteomes" id="UP001321475">
    <property type="component" value="Chromosome"/>
</dbReference>